<protein>
    <submittedName>
        <fullName evidence="1">AAA+ superfamily ATPase</fullName>
    </submittedName>
</protein>
<dbReference type="AlphaFoldDB" id="A0A931DYM4"/>
<organism evidence="1 2">
    <name type="scientific">Corynebacterium aquatimens</name>
    <dbReference type="NCBI Taxonomy" id="1190508"/>
    <lineage>
        <taxon>Bacteria</taxon>
        <taxon>Bacillati</taxon>
        <taxon>Actinomycetota</taxon>
        <taxon>Actinomycetes</taxon>
        <taxon>Mycobacteriales</taxon>
        <taxon>Corynebacteriaceae</taxon>
        <taxon>Corynebacterium</taxon>
    </lineage>
</organism>
<evidence type="ECO:0000313" key="1">
    <source>
        <dbReference type="EMBL" id="MBG6121088.1"/>
    </source>
</evidence>
<accession>A0A931DYM4</accession>
<keyword evidence="2" id="KW-1185">Reference proteome</keyword>
<evidence type="ECO:0000313" key="2">
    <source>
        <dbReference type="Proteomes" id="UP000658613"/>
    </source>
</evidence>
<dbReference type="EMBL" id="JADOUE010000001">
    <property type="protein sequence ID" value="MBG6121088.1"/>
    <property type="molecule type" value="Genomic_DNA"/>
</dbReference>
<dbReference type="Proteomes" id="UP000658613">
    <property type="component" value="Unassembled WGS sequence"/>
</dbReference>
<reference evidence="1" key="1">
    <citation type="submission" date="2020-11" db="EMBL/GenBank/DDBJ databases">
        <title>Sequencing the genomes of 1000 actinobacteria strains.</title>
        <authorList>
            <person name="Klenk H.-P."/>
        </authorList>
    </citation>
    <scope>NUCLEOTIDE SEQUENCE</scope>
    <source>
        <strain evidence="1">DSM 45632</strain>
    </source>
</reference>
<proteinExistence type="predicted"/>
<sequence>MFHLRTQNGDHEVDLVVEGQRGALVGIEVKLSGAIDDRDVRHLHWFKGQMKGKVTDLAVLSSGRHAYRRSDGIAVIPLALLGL</sequence>
<comment type="caution">
    <text evidence="1">The sequence shown here is derived from an EMBL/GenBank/DDBJ whole genome shotgun (WGS) entry which is preliminary data.</text>
</comment>
<name>A0A931DYM4_9CORY</name>
<gene>
    <name evidence="1" type="ORF">IW254_000057</name>
</gene>
<dbReference type="RefSeq" id="WP_196823718.1">
    <property type="nucleotide sequence ID" value="NZ_CP046980.1"/>
</dbReference>